<dbReference type="EMBL" id="QXCT01000001">
    <property type="protein sequence ID" value="MDW9250797.1"/>
    <property type="molecule type" value="Genomic_DNA"/>
</dbReference>
<dbReference type="Pfam" id="PF13620">
    <property type="entry name" value="CarboxypepD_reg"/>
    <property type="match status" value="1"/>
</dbReference>
<dbReference type="GO" id="GO:0009055">
    <property type="term" value="F:electron transfer activity"/>
    <property type="evidence" value="ECO:0007669"/>
    <property type="project" value="InterPro"/>
</dbReference>
<keyword evidence="2" id="KW-0645">Protease</keyword>
<dbReference type="Gene3D" id="1.10.760.10">
    <property type="entry name" value="Cytochrome c-like domain"/>
    <property type="match status" value="1"/>
</dbReference>
<dbReference type="GO" id="GO:0020037">
    <property type="term" value="F:heme binding"/>
    <property type="evidence" value="ECO:0007669"/>
    <property type="project" value="InterPro"/>
</dbReference>
<dbReference type="AlphaFoldDB" id="A0AAW9CKX8"/>
<evidence type="ECO:0000313" key="2">
    <source>
        <dbReference type="EMBL" id="MDW9250797.1"/>
    </source>
</evidence>
<organism evidence="2 3">
    <name type="scientific">Burkholderia thailandensis</name>
    <dbReference type="NCBI Taxonomy" id="57975"/>
    <lineage>
        <taxon>Bacteria</taxon>
        <taxon>Pseudomonadati</taxon>
        <taxon>Pseudomonadota</taxon>
        <taxon>Betaproteobacteria</taxon>
        <taxon>Burkholderiales</taxon>
        <taxon>Burkholderiaceae</taxon>
        <taxon>Burkholderia</taxon>
        <taxon>pseudomallei group</taxon>
    </lineage>
</organism>
<accession>A0AAW9CKX8</accession>
<keyword evidence="1" id="KW-0732">Signal</keyword>
<dbReference type="PANTHER" id="PTHR40274:SF3">
    <property type="entry name" value="VIRGINIAMYCIN B LYASE"/>
    <property type="match status" value="1"/>
</dbReference>
<dbReference type="RefSeq" id="WP_151197884.1">
    <property type="nucleotide sequence ID" value="NZ_JALGJC010000009.1"/>
</dbReference>
<dbReference type="PANTHER" id="PTHR40274">
    <property type="entry name" value="VIRGINIAMYCIN B LYASE"/>
    <property type="match status" value="1"/>
</dbReference>
<comment type="caution">
    <text evidence="2">The sequence shown here is derived from an EMBL/GenBank/DDBJ whole genome shotgun (WGS) entry which is preliminary data.</text>
</comment>
<protein>
    <submittedName>
        <fullName evidence="2">Carboxypeptidase regulatory-like domain protein</fullName>
    </submittedName>
</protein>
<evidence type="ECO:0000256" key="1">
    <source>
        <dbReference type="SAM" id="SignalP"/>
    </source>
</evidence>
<sequence length="669" mass="73315">MIHIRLKRASFLLLIGAQAVSLGAAAGTLSGTVVSAGTPLAGAMVTVFDSAQARRDTVYTDRNGRYRITVDFAGELRVRARTPYFKDAAQDLALAPDARKTLDFSLTRQTVADELSASLPASAHLAGLPWSSQDSRTTFISQCNYCHQVGNALTRTPRDEAAWGATVRRMEGYAALLTDRQARDITHTLYEGMDGRAVTAVEKYLYDDRLAPAKIREWAAGDGLTFIHDADVGFDDHLYGADEGHDKIWELDRKTGKLTEWKEPDIDLPVGGIFSGVQLPIGVFSGKHGPHSLAQAADGRFWITNALSSTLASFDPATKRFKLYPIGHSHLYPHTIRIDRAGIVWFTIVASNEVARFDPNTEKFTIIHLPDGGFWRAVSHYLFPLVVKMAAWFPGQNLQLALTHHKWAFQGRDAFPFPYGIDVNPVDGSIWYAKLYANKIGRIDPKTLAVTEFDTPLRGPRRLRFDPQGNLWIPAFDDGGLMKFDPRTHRFQTFKLPLLAHNEYEVPYALNVHPKTGDVWITSNMSDRIFRFVPSTQTFITYPLPTRVTWLRDMTFTQDGAVCSSSSNLPAYGIEGGRASFICLYPDGEHAGGATANAAGRANANANAHAAANVARPHVASAREAPQRSAPARAAAGRAAFARAGSNRDGVIQTAAIQAGGSRADRSAH</sequence>
<proteinExistence type="predicted"/>
<evidence type="ECO:0000313" key="3">
    <source>
        <dbReference type="Proteomes" id="UP001272137"/>
    </source>
</evidence>
<dbReference type="InterPro" id="IPR051344">
    <property type="entry name" value="Vgb"/>
</dbReference>
<feature type="chain" id="PRO_5043432220" evidence="1">
    <location>
        <begin position="27"/>
        <end position="669"/>
    </location>
</feature>
<dbReference type="InterPro" id="IPR015943">
    <property type="entry name" value="WD40/YVTN_repeat-like_dom_sf"/>
</dbReference>
<dbReference type="Proteomes" id="UP001272137">
    <property type="component" value="Unassembled WGS sequence"/>
</dbReference>
<keyword evidence="2" id="KW-0121">Carboxypeptidase</keyword>
<keyword evidence="2" id="KW-0378">Hydrolase</keyword>
<dbReference type="Gene3D" id="2.60.40.1120">
    <property type="entry name" value="Carboxypeptidase-like, regulatory domain"/>
    <property type="match status" value="1"/>
</dbReference>
<feature type="signal peptide" evidence="1">
    <location>
        <begin position="1"/>
        <end position="26"/>
    </location>
</feature>
<dbReference type="Gene3D" id="2.130.10.10">
    <property type="entry name" value="YVTN repeat-like/Quinoprotein amine dehydrogenase"/>
    <property type="match status" value="2"/>
</dbReference>
<dbReference type="SUPFAM" id="SSF63829">
    <property type="entry name" value="Calcium-dependent phosphotriesterase"/>
    <property type="match status" value="1"/>
</dbReference>
<dbReference type="InterPro" id="IPR036909">
    <property type="entry name" value="Cyt_c-like_dom_sf"/>
</dbReference>
<reference evidence="2" key="1">
    <citation type="submission" date="2018-08" db="EMBL/GenBank/DDBJ databases">
        <title>Identification of Burkholderia cepacia strains that express a Burkholderia pseudomallei-like capsular polysaccharide.</title>
        <authorList>
            <person name="Burtnick M.N."/>
            <person name="Vongsouvath M."/>
            <person name="Newton P."/>
            <person name="Wuthiekanun V."/>
            <person name="Limmathurotsakul D."/>
            <person name="Brett P.J."/>
            <person name="Chantratita N."/>
            <person name="Dance D.A."/>
        </authorList>
    </citation>
    <scope>NUCLEOTIDE SEQUENCE</scope>
    <source>
        <strain evidence="2">SBXCC001</strain>
    </source>
</reference>
<dbReference type="SUPFAM" id="SSF49464">
    <property type="entry name" value="Carboxypeptidase regulatory domain-like"/>
    <property type="match status" value="1"/>
</dbReference>
<name>A0AAW9CKX8_BURTH</name>
<dbReference type="InterPro" id="IPR008969">
    <property type="entry name" value="CarboxyPept-like_regulatory"/>
</dbReference>
<dbReference type="GO" id="GO:0004180">
    <property type="term" value="F:carboxypeptidase activity"/>
    <property type="evidence" value="ECO:0007669"/>
    <property type="project" value="UniProtKB-KW"/>
</dbReference>
<gene>
    <name evidence="2" type="ORF">C7S16_7206</name>
</gene>